<reference evidence="3" key="1">
    <citation type="journal article" date="2019" name="Int. J. Syst. Evol. Microbiol.">
        <title>The Global Catalogue of Microorganisms (GCM) 10K type strain sequencing project: providing services to taxonomists for standard genome sequencing and annotation.</title>
        <authorList>
            <consortium name="The Broad Institute Genomics Platform"/>
            <consortium name="The Broad Institute Genome Sequencing Center for Infectious Disease"/>
            <person name="Wu L."/>
            <person name="Ma J."/>
        </authorList>
    </citation>
    <scope>NUCLEOTIDE SEQUENCE [LARGE SCALE GENOMIC DNA]</scope>
    <source>
        <strain evidence="3">CCUG 70865</strain>
    </source>
</reference>
<evidence type="ECO:0000313" key="3">
    <source>
        <dbReference type="Proteomes" id="UP001597138"/>
    </source>
</evidence>
<name>A0ABW4HEY2_9FLAO</name>
<feature type="transmembrane region" description="Helical" evidence="1">
    <location>
        <begin position="56"/>
        <end position="79"/>
    </location>
</feature>
<dbReference type="RefSeq" id="WP_379815238.1">
    <property type="nucleotide sequence ID" value="NZ_JBHUDZ010000012.1"/>
</dbReference>
<protein>
    <submittedName>
        <fullName evidence="2">Uncharacterized protein</fullName>
    </submittedName>
</protein>
<keyword evidence="3" id="KW-1185">Reference proteome</keyword>
<dbReference type="Proteomes" id="UP001597138">
    <property type="component" value="Unassembled WGS sequence"/>
</dbReference>
<evidence type="ECO:0000313" key="2">
    <source>
        <dbReference type="EMBL" id="MFD1603424.1"/>
    </source>
</evidence>
<accession>A0ABW4HEY2</accession>
<feature type="transmembrane region" description="Helical" evidence="1">
    <location>
        <begin position="91"/>
        <end position="109"/>
    </location>
</feature>
<sequence length="135" mass="15496">MGFNFNTFFGYEEAINGMRDQILMYGFAVIIFSIVGLLILAILLRKAGLASIISFIINPLLLCLGLTLIIAILPTIVFYTSDSEISGVKMIYSWITIFTGMLLFVIFNLESIKYCFREFGKMSEKQEFRNRKKYK</sequence>
<dbReference type="EMBL" id="JBHUDZ010000012">
    <property type="protein sequence ID" value="MFD1603424.1"/>
    <property type="molecule type" value="Genomic_DNA"/>
</dbReference>
<keyword evidence="1" id="KW-0812">Transmembrane</keyword>
<comment type="caution">
    <text evidence="2">The sequence shown here is derived from an EMBL/GenBank/DDBJ whole genome shotgun (WGS) entry which is preliminary data.</text>
</comment>
<gene>
    <name evidence="2" type="ORF">ACFSC2_11815</name>
</gene>
<organism evidence="2 3">
    <name type="scientific">Flavobacterium artemisiae</name>
    <dbReference type="NCBI Taxonomy" id="2126556"/>
    <lineage>
        <taxon>Bacteria</taxon>
        <taxon>Pseudomonadati</taxon>
        <taxon>Bacteroidota</taxon>
        <taxon>Flavobacteriia</taxon>
        <taxon>Flavobacteriales</taxon>
        <taxon>Flavobacteriaceae</taxon>
        <taxon>Flavobacterium</taxon>
    </lineage>
</organism>
<keyword evidence="1" id="KW-1133">Transmembrane helix</keyword>
<proteinExistence type="predicted"/>
<feature type="transmembrane region" description="Helical" evidence="1">
    <location>
        <begin position="22"/>
        <end position="44"/>
    </location>
</feature>
<evidence type="ECO:0000256" key="1">
    <source>
        <dbReference type="SAM" id="Phobius"/>
    </source>
</evidence>
<keyword evidence="1" id="KW-0472">Membrane</keyword>